<evidence type="ECO:0000259" key="5">
    <source>
        <dbReference type="PROSITE" id="PS51000"/>
    </source>
</evidence>
<accession>A0A964E1J7</accession>
<dbReference type="PANTHER" id="PTHR30363">
    <property type="entry name" value="HTH-TYPE TRANSCRIPTIONAL REGULATOR SRLR-RELATED"/>
    <property type="match status" value="1"/>
</dbReference>
<evidence type="ECO:0000313" key="7">
    <source>
        <dbReference type="Proteomes" id="UP000721844"/>
    </source>
</evidence>
<keyword evidence="4" id="KW-0804">Transcription</keyword>
<evidence type="ECO:0000256" key="1">
    <source>
        <dbReference type="ARBA" id="ARBA00022491"/>
    </source>
</evidence>
<dbReference type="Gene3D" id="1.10.10.10">
    <property type="entry name" value="Winged helix-like DNA-binding domain superfamily/Winged helix DNA-binding domain"/>
    <property type="match status" value="1"/>
</dbReference>
<dbReference type="EMBL" id="JAESVA010000001">
    <property type="protein sequence ID" value="MCB8878595.1"/>
    <property type="molecule type" value="Genomic_DNA"/>
</dbReference>
<keyword evidence="7" id="KW-1185">Reference proteome</keyword>
<evidence type="ECO:0000256" key="4">
    <source>
        <dbReference type="ARBA" id="ARBA00023163"/>
    </source>
</evidence>
<name>A0A964E1J7_9PROT</name>
<dbReference type="InterPro" id="IPR050313">
    <property type="entry name" value="Carb_Metab_HTH_regulators"/>
</dbReference>
<dbReference type="PROSITE" id="PS51000">
    <property type="entry name" value="HTH_DEOR_2"/>
    <property type="match status" value="1"/>
</dbReference>
<dbReference type="InterPro" id="IPR036390">
    <property type="entry name" value="WH_DNA-bd_sf"/>
</dbReference>
<protein>
    <submittedName>
        <fullName evidence="6">DeoR/GlpR transcriptional regulator</fullName>
    </submittedName>
</protein>
<dbReference type="SMART" id="SM00420">
    <property type="entry name" value="HTH_DEOR"/>
    <property type="match status" value="1"/>
</dbReference>
<gene>
    <name evidence="6" type="ORF">ACELLULO517_00005</name>
</gene>
<dbReference type="AlphaFoldDB" id="A0A964E1J7"/>
<organism evidence="6 7">
    <name type="scientific">Acidisoma cellulosilyticum</name>
    <dbReference type="NCBI Taxonomy" id="2802395"/>
    <lineage>
        <taxon>Bacteria</taxon>
        <taxon>Pseudomonadati</taxon>
        <taxon>Pseudomonadota</taxon>
        <taxon>Alphaproteobacteria</taxon>
        <taxon>Acetobacterales</taxon>
        <taxon>Acidocellaceae</taxon>
        <taxon>Acidisoma</taxon>
    </lineage>
</organism>
<sequence length="128" mass="14010">MQSDRLDAIRRQLYQAGSQTIQELAVATGASEPTIRRDLKLLEEEGVIERVHGGARLMQATGSELAFDLREQRHIEAKRAIADAAYALLRPGQTVFFEGVSGISCLAGAVEHCYAAARLRRSPNMTAN</sequence>
<evidence type="ECO:0000256" key="3">
    <source>
        <dbReference type="ARBA" id="ARBA00023125"/>
    </source>
</evidence>
<dbReference type="InterPro" id="IPR036388">
    <property type="entry name" value="WH-like_DNA-bd_sf"/>
</dbReference>
<dbReference type="InterPro" id="IPR018356">
    <property type="entry name" value="Tscrpt_reg_HTH_DeoR_CS"/>
</dbReference>
<evidence type="ECO:0000313" key="6">
    <source>
        <dbReference type="EMBL" id="MCB8878595.1"/>
    </source>
</evidence>
<dbReference type="InterPro" id="IPR001034">
    <property type="entry name" value="DeoR_HTH"/>
</dbReference>
<proteinExistence type="predicted"/>
<keyword evidence="2" id="KW-0805">Transcription regulation</keyword>
<dbReference type="PROSITE" id="PS00894">
    <property type="entry name" value="HTH_DEOR_1"/>
    <property type="match status" value="1"/>
</dbReference>
<dbReference type="GO" id="GO:0003700">
    <property type="term" value="F:DNA-binding transcription factor activity"/>
    <property type="evidence" value="ECO:0007669"/>
    <property type="project" value="InterPro"/>
</dbReference>
<evidence type="ECO:0000256" key="2">
    <source>
        <dbReference type="ARBA" id="ARBA00023015"/>
    </source>
</evidence>
<dbReference type="RefSeq" id="WP_227304321.1">
    <property type="nucleotide sequence ID" value="NZ_JAESVA010000001.1"/>
</dbReference>
<dbReference type="Proteomes" id="UP000721844">
    <property type="component" value="Unassembled WGS sequence"/>
</dbReference>
<comment type="caution">
    <text evidence="6">The sequence shown here is derived from an EMBL/GenBank/DDBJ whole genome shotgun (WGS) entry which is preliminary data.</text>
</comment>
<dbReference type="PANTHER" id="PTHR30363:SF4">
    <property type="entry name" value="GLYCEROL-3-PHOSPHATE REGULON REPRESSOR"/>
    <property type="match status" value="1"/>
</dbReference>
<keyword evidence="3" id="KW-0238">DNA-binding</keyword>
<dbReference type="PRINTS" id="PR00037">
    <property type="entry name" value="HTHLACR"/>
</dbReference>
<dbReference type="Pfam" id="PF08220">
    <property type="entry name" value="HTH_DeoR"/>
    <property type="match status" value="1"/>
</dbReference>
<keyword evidence="1" id="KW-0678">Repressor</keyword>
<dbReference type="SUPFAM" id="SSF46785">
    <property type="entry name" value="Winged helix' DNA-binding domain"/>
    <property type="match status" value="1"/>
</dbReference>
<feature type="domain" description="HTH deoR-type" evidence="5">
    <location>
        <begin position="2"/>
        <end position="57"/>
    </location>
</feature>
<reference evidence="6 7" key="1">
    <citation type="journal article" date="2021" name="Microorganisms">
        <title>Acidisoma silvae sp. nov. and Acidisomacellulosilytica sp. nov., Two Acidophilic Bacteria Isolated from Decaying Wood, Hydrolyzing Cellulose and Producing Poly-3-hydroxybutyrate.</title>
        <authorList>
            <person name="Mieszkin S."/>
            <person name="Pouder E."/>
            <person name="Uroz S."/>
            <person name="Simon-Colin C."/>
            <person name="Alain K."/>
        </authorList>
    </citation>
    <scope>NUCLEOTIDE SEQUENCE [LARGE SCALE GENOMIC DNA]</scope>
    <source>
        <strain evidence="6 7">HW T5.17</strain>
    </source>
</reference>
<dbReference type="GO" id="GO:0003677">
    <property type="term" value="F:DNA binding"/>
    <property type="evidence" value="ECO:0007669"/>
    <property type="project" value="UniProtKB-KW"/>
</dbReference>